<dbReference type="OrthoDB" id="5431326at2"/>
<dbReference type="SUPFAM" id="SSF49329">
    <property type="entry name" value="Cu,Zn superoxide dismutase-like"/>
    <property type="match status" value="1"/>
</dbReference>
<feature type="region of interest" description="Disordered" evidence="2">
    <location>
        <begin position="54"/>
        <end position="77"/>
    </location>
</feature>
<dbReference type="STRING" id="349521.HCH_03516"/>
<evidence type="ECO:0000256" key="2">
    <source>
        <dbReference type="SAM" id="MobiDB-lite"/>
    </source>
</evidence>
<dbReference type="GO" id="GO:0006801">
    <property type="term" value="P:superoxide metabolic process"/>
    <property type="evidence" value="ECO:0007669"/>
    <property type="project" value="InterPro"/>
</dbReference>
<evidence type="ECO:0000256" key="1">
    <source>
        <dbReference type="ARBA" id="ARBA00010457"/>
    </source>
</evidence>
<dbReference type="Gene3D" id="2.60.40.200">
    <property type="entry name" value="Superoxide dismutase, copper/zinc binding domain"/>
    <property type="match status" value="1"/>
</dbReference>
<gene>
    <name evidence="3" type="ordered locus">HCH_03516</name>
</gene>
<dbReference type="AlphaFoldDB" id="Q2SGG3"/>
<dbReference type="Proteomes" id="UP000000238">
    <property type="component" value="Chromosome"/>
</dbReference>
<name>Q2SGG3_HAHCH</name>
<accession>Q2SGG3</accession>
<evidence type="ECO:0000313" key="3">
    <source>
        <dbReference type="EMBL" id="ABC30261.1"/>
    </source>
</evidence>
<keyword evidence="4" id="KW-1185">Reference proteome</keyword>
<protein>
    <submittedName>
        <fullName evidence="3">Cu/Zn superoxide dismutase</fullName>
    </submittedName>
</protein>
<proteinExistence type="inferred from homology"/>
<evidence type="ECO:0000313" key="4">
    <source>
        <dbReference type="Proteomes" id="UP000000238"/>
    </source>
</evidence>
<dbReference type="InterPro" id="IPR036423">
    <property type="entry name" value="SOD-like_Cu/Zn_dom_sf"/>
</dbReference>
<organism evidence="3 4">
    <name type="scientific">Hahella chejuensis (strain KCTC 2396)</name>
    <dbReference type="NCBI Taxonomy" id="349521"/>
    <lineage>
        <taxon>Bacteria</taxon>
        <taxon>Pseudomonadati</taxon>
        <taxon>Pseudomonadota</taxon>
        <taxon>Gammaproteobacteria</taxon>
        <taxon>Oceanospirillales</taxon>
        <taxon>Hahellaceae</taxon>
        <taxon>Hahella</taxon>
    </lineage>
</organism>
<reference evidence="3 4" key="1">
    <citation type="journal article" date="2005" name="Nucleic Acids Res.">
        <title>Genomic blueprint of Hahella chejuensis, a marine microbe producing an algicidal agent.</title>
        <authorList>
            <person name="Jeong H."/>
            <person name="Yim J.H."/>
            <person name="Lee C."/>
            <person name="Choi S.-H."/>
            <person name="Park Y.K."/>
            <person name="Yoon S.H."/>
            <person name="Hur C.-G."/>
            <person name="Kang H.-Y."/>
            <person name="Kim D."/>
            <person name="Lee H.H."/>
            <person name="Park K.H."/>
            <person name="Park S.-H."/>
            <person name="Park H.-S."/>
            <person name="Lee H.K."/>
            <person name="Oh T.K."/>
            <person name="Kim J.F."/>
        </authorList>
    </citation>
    <scope>NUCLEOTIDE SEQUENCE [LARGE SCALE GENOMIC DNA]</scope>
    <source>
        <strain evidence="3 4">KCTC 2396</strain>
    </source>
</reference>
<dbReference type="RefSeq" id="WP_011397329.1">
    <property type="nucleotide sequence ID" value="NC_007645.1"/>
</dbReference>
<dbReference type="EMBL" id="CP000155">
    <property type="protein sequence ID" value="ABC30261.1"/>
    <property type="molecule type" value="Genomic_DNA"/>
</dbReference>
<dbReference type="KEGG" id="hch:HCH_03516"/>
<dbReference type="HOGENOM" id="CLU_2069814_0_0_6"/>
<comment type="similarity">
    <text evidence="1">Belongs to the Cu-Zn superoxide dismutase family.</text>
</comment>
<sequence length="118" mass="12625">MGAHAQNAIRVSVSKISDQDVGDKIGAVILEPTSHGVLIRPILEGLEPGMHGFHLHEKASPPYRSRNSRKTAPASAMGVDKGNVGTCWGAYEKACWKQALSLADKYRESVCPPDCKAG</sequence>
<dbReference type="eggNOG" id="COG2032">
    <property type="taxonomic scope" value="Bacteria"/>
</dbReference>
<dbReference type="GO" id="GO:0046872">
    <property type="term" value="F:metal ion binding"/>
    <property type="evidence" value="ECO:0007669"/>
    <property type="project" value="InterPro"/>
</dbReference>